<gene>
    <name evidence="1" type="ORF">EV147_1503</name>
</gene>
<keyword evidence="2" id="KW-1185">Reference proteome</keyword>
<evidence type="ECO:0000313" key="1">
    <source>
        <dbReference type="EMBL" id="RZT42467.1"/>
    </source>
</evidence>
<sequence length="211" mass="22307">MKTIQLCAAVAGGIALLAGCGHPDAATEANFRAGLEQQLAAHGDLCIGRHEWPVDVPDLPVAAQMRDGIQMPALEHAGLVAHVPAEMTLKHQDGSSETVKALRYGLTDKGRSFVNAHPKTAAHGAGETPDLCYGHVRLARVTGWDKPQAARDNAGRPVTTVRYTYTLDAAPWAGDARVQQAFPVLARVVKGSGTMELAQTMVATSGGWRAE</sequence>
<dbReference type="PROSITE" id="PS51257">
    <property type="entry name" value="PROKAR_LIPOPROTEIN"/>
    <property type="match status" value="1"/>
</dbReference>
<dbReference type="AlphaFoldDB" id="A0A4Q7S932"/>
<comment type="caution">
    <text evidence="1">The sequence shown here is derived from an EMBL/GenBank/DDBJ whole genome shotgun (WGS) entry which is preliminary data.</text>
</comment>
<protein>
    <recommendedName>
        <fullName evidence="3">Lipoprotein</fullName>
    </recommendedName>
</protein>
<evidence type="ECO:0008006" key="3">
    <source>
        <dbReference type="Google" id="ProtNLM"/>
    </source>
</evidence>
<organism evidence="1 2">
    <name type="scientific">Cupriavidus agavae</name>
    <dbReference type="NCBI Taxonomy" id="1001822"/>
    <lineage>
        <taxon>Bacteria</taxon>
        <taxon>Pseudomonadati</taxon>
        <taxon>Pseudomonadota</taxon>
        <taxon>Betaproteobacteria</taxon>
        <taxon>Burkholderiales</taxon>
        <taxon>Burkholderiaceae</taxon>
        <taxon>Cupriavidus</taxon>
    </lineage>
</organism>
<proteinExistence type="predicted"/>
<dbReference type="RefSeq" id="WP_130390458.1">
    <property type="nucleotide sequence ID" value="NZ_SGXM01000001.1"/>
</dbReference>
<name>A0A4Q7S932_9BURK</name>
<dbReference type="OrthoDB" id="7067762at2"/>
<reference evidence="1 2" key="1">
    <citation type="journal article" date="2015" name="Stand. Genomic Sci.">
        <title>Genomic Encyclopedia of Bacterial and Archaeal Type Strains, Phase III: the genomes of soil and plant-associated and newly described type strains.</title>
        <authorList>
            <person name="Whitman W.B."/>
            <person name="Woyke T."/>
            <person name="Klenk H.P."/>
            <person name="Zhou Y."/>
            <person name="Lilburn T.G."/>
            <person name="Beck B.J."/>
            <person name="De Vos P."/>
            <person name="Vandamme P."/>
            <person name="Eisen J.A."/>
            <person name="Garrity G."/>
            <person name="Hugenholtz P."/>
            <person name="Kyrpides N.C."/>
        </authorList>
    </citation>
    <scope>NUCLEOTIDE SEQUENCE [LARGE SCALE GENOMIC DNA]</scope>
    <source>
        <strain evidence="1 2">ASC-9842</strain>
    </source>
</reference>
<evidence type="ECO:0000313" key="2">
    <source>
        <dbReference type="Proteomes" id="UP000291078"/>
    </source>
</evidence>
<accession>A0A4Q7S932</accession>
<dbReference type="Proteomes" id="UP000291078">
    <property type="component" value="Unassembled WGS sequence"/>
</dbReference>
<dbReference type="EMBL" id="SGXM01000001">
    <property type="protein sequence ID" value="RZT42467.1"/>
    <property type="molecule type" value="Genomic_DNA"/>
</dbReference>